<evidence type="ECO:0000259" key="8">
    <source>
        <dbReference type="PROSITE" id="PS50888"/>
    </source>
</evidence>
<name>A0A067JI90_JATCU</name>
<dbReference type="OrthoDB" id="1926382at2759"/>
<feature type="compositionally biased region" description="Polar residues" evidence="7">
    <location>
        <begin position="266"/>
        <end position="282"/>
    </location>
</feature>
<dbReference type="Proteomes" id="UP000027138">
    <property type="component" value="Unassembled WGS sequence"/>
</dbReference>
<dbReference type="PANTHER" id="PTHR11514:SF115">
    <property type="entry name" value="TRANSCRIPTION FACTOR"/>
    <property type="match status" value="1"/>
</dbReference>
<dbReference type="Gene3D" id="4.10.280.10">
    <property type="entry name" value="Helix-loop-helix DNA-binding domain"/>
    <property type="match status" value="1"/>
</dbReference>
<keyword evidence="6" id="KW-0175">Coiled coil</keyword>
<keyword evidence="10" id="KW-1185">Reference proteome</keyword>
<gene>
    <name evidence="9" type="ORF">JCGZ_26379</name>
</gene>
<evidence type="ECO:0000256" key="6">
    <source>
        <dbReference type="SAM" id="Coils"/>
    </source>
</evidence>
<dbReference type="GO" id="GO:0003700">
    <property type="term" value="F:DNA-binding transcription factor activity"/>
    <property type="evidence" value="ECO:0007669"/>
    <property type="project" value="InterPro"/>
</dbReference>
<evidence type="ECO:0000313" key="9">
    <source>
        <dbReference type="EMBL" id="KDP22548.1"/>
    </source>
</evidence>
<dbReference type="SUPFAM" id="SSF47459">
    <property type="entry name" value="HLH, helix-loop-helix DNA-binding domain"/>
    <property type="match status" value="1"/>
</dbReference>
<dbReference type="AlphaFoldDB" id="A0A067JI90"/>
<evidence type="ECO:0000256" key="7">
    <source>
        <dbReference type="SAM" id="MobiDB-lite"/>
    </source>
</evidence>
<dbReference type="SMART" id="SM00353">
    <property type="entry name" value="HLH"/>
    <property type="match status" value="1"/>
</dbReference>
<dbReference type="Pfam" id="PF00010">
    <property type="entry name" value="HLH"/>
    <property type="match status" value="1"/>
</dbReference>
<dbReference type="PANTHER" id="PTHR11514">
    <property type="entry name" value="MYC"/>
    <property type="match status" value="1"/>
</dbReference>
<dbReference type="GO" id="GO:0000976">
    <property type="term" value="F:transcription cis-regulatory region binding"/>
    <property type="evidence" value="ECO:0007669"/>
    <property type="project" value="TreeGrafter"/>
</dbReference>
<accession>A0A067JI90</accession>
<feature type="compositionally biased region" description="Low complexity" evidence="7">
    <location>
        <begin position="1"/>
        <end position="14"/>
    </location>
</feature>
<organism evidence="9 10">
    <name type="scientific">Jatropha curcas</name>
    <name type="common">Barbados nut</name>
    <dbReference type="NCBI Taxonomy" id="180498"/>
    <lineage>
        <taxon>Eukaryota</taxon>
        <taxon>Viridiplantae</taxon>
        <taxon>Streptophyta</taxon>
        <taxon>Embryophyta</taxon>
        <taxon>Tracheophyta</taxon>
        <taxon>Spermatophyta</taxon>
        <taxon>Magnoliopsida</taxon>
        <taxon>eudicotyledons</taxon>
        <taxon>Gunneridae</taxon>
        <taxon>Pentapetalae</taxon>
        <taxon>rosids</taxon>
        <taxon>fabids</taxon>
        <taxon>Malpighiales</taxon>
        <taxon>Euphorbiaceae</taxon>
        <taxon>Crotonoideae</taxon>
        <taxon>Jatropheae</taxon>
        <taxon>Jatropha</taxon>
    </lineage>
</organism>
<dbReference type="InterPro" id="IPR025610">
    <property type="entry name" value="MYC/MYB_N"/>
</dbReference>
<dbReference type="KEGG" id="jcu:105648893"/>
<keyword evidence="3 5" id="KW-0804">Transcription</keyword>
<feature type="region of interest" description="Disordered" evidence="7">
    <location>
        <begin position="245"/>
        <end position="308"/>
    </location>
</feature>
<feature type="coiled-coil region" evidence="6">
    <location>
        <begin position="336"/>
        <end position="363"/>
    </location>
</feature>
<protein>
    <recommendedName>
        <fullName evidence="5">Transcription factor</fullName>
        <shortName evidence="5">bHLH transcription factor</shortName>
    </recommendedName>
    <alternativeName>
        <fullName evidence="5">Basic helix-loop-helix protein</fullName>
    </alternativeName>
</protein>
<feature type="compositionally biased region" description="Basic and acidic residues" evidence="7">
    <location>
        <begin position="245"/>
        <end position="259"/>
    </location>
</feature>
<dbReference type="GO" id="GO:0005634">
    <property type="term" value="C:nucleus"/>
    <property type="evidence" value="ECO:0007669"/>
    <property type="project" value="UniProtKB-SubCell"/>
</dbReference>
<keyword evidence="2 5" id="KW-0805">Transcription regulation</keyword>
<evidence type="ECO:0000256" key="5">
    <source>
        <dbReference type="RuleBase" id="RU369104"/>
    </source>
</evidence>
<dbReference type="InterPro" id="IPR036638">
    <property type="entry name" value="HLH_DNA-bd_sf"/>
</dbReference>
<dbReference type="PROSITE" id="PS50888">
    <property type="entry name" value="BHLH"/>
    <property type="match status" value="1"/>
</dbReference>
<evidence type="ECO:0000256" key="4">
    <source>
        <dbReference type="ARBA" id="ARBA00023242"/>
    </source>
</evidence>
<reference evidence="9 10" key="1">
    <citation type="journal article" date="2014" name="PLoS ONE">
        <title>Global Analysis of Gene Expression Profiles in Physic Nut (Jatropha curcas L.) Seedlings Exposed to Salt Stress.</title>
        <authorList>
            <person name="Zhang L."/>
            <person name="Zhang C."/>
            <person name="Wu P."/>
            <person name="Chen Y."/>
            <person name="Li M."/>
            <person name="Jiang H."/>
            <person name="Wu G."/>
        </authorList>
    </citation>
    <scope>NUCLEOTIDE SEQUENCE [LARGE SCALE GENOMIC DNA]</scope>
    <source>
        <strain evidence="10">cv. GZQX0401</strain>
        <tissue evidence="9">Young leaves</tissue>
    </source>
</reference>
<keyword evidence="4 5" id="KW-0539">Nucleus</keyword>
<proteinExistence type="predicted"/>
<dbReference type="GO" id="GO:0046983">
    <property type="term" value="F:protein dimerization activity"/>
    <property type="evidence" value="ECO:0007669"/>
    <property type="project" value="InterPro"/>
</dbReference>
<sequence>MEDLMSPSSSSSLKSFRKDSSSPLHHRLQFILQSRPECWLYAVFWQATKDATGSLVLSWADGSFHGAKEFAAKASNHNKFGFNPEKRKTTMINSNKEFPTLFSDEMDMDGLADVDVIDYEWFYTVSVTRSYAVDRDGILSRAFGSGNFIWLTGDNELQLYDYCDRVKEARMHGIQTLVCISTCNGVVEFGSSTLINEDWSLVQHCKSLFGVENSHQLQIPKNGNNASPSSSCFLDIGIFSDSHQKETCQEKKNEGETSIKRKKDGVSNSQQGGRTSSDSGSTYPCKKRSRKQSAGKETHLNHVEAERQRRERLNHRFYSLRSVVPTVSKMDKASLLADAVTYIKELKAKVDELETKQQAIIMSKNNNNHNKLNNGNDIFRSFSSHRAKVIEVDVKILGSSEAMIRVLSPNVNHPAARLMDALREAECQVHHGSVSSIKDMLLQDVMVRVPDGLKDEETVRTAVLQKMQT</sequence>
<feature type="domain" description="BHLH" evidence="8">
    <location>
        <begin position="297"/>
        <end position="346"/>
    </location>
</feature>
<evidence type="ECO:0000256" key="3">
    <source>
        <dbReference type="ARBA" id="ARBA00023163"/>
    </source>
</evidence>
<evidence type="ECO:0000256" key="1">
    <source>
        <dbReference type="ARBA" id="ARBA00004123"/>
    </source>
</evidence>
<evidence type="ECO:0000313" key="10">
    <source>
        <dbReference type="Proteomes" id="UP000027138"/>
    </source>
</evidence>
<comment type="subcellular location">
    <subcellularLocation>
        <location evidence="1 5">Nucleus</location>
    </subcellularLocation>
</comment>
<evidence type="ECO:0000256" key="2">
    <source>
        <dbReference type="ARBA" id="ARBA00023015"/>
    </source>
</evidence>
<dbReference type="Pfam" id="PF14215">
    <property type="entry name" value="bHLH-MYC_N"/>
    <property type="match status" value="1"/>
</dbReference>
<dbReference type="InterPro" id="IPR045084">
    <property type="entry name" value="AIB/MYC-like"/>
</dbReference>
<feature type="compositionally biased region" description="Basic and acidic residues" evidence="7">
    <location>
        <begin position="294"/>
        <end position="308"/>
    </location>
</feature>
<dbReference type="EMBL" id="KK915447">
    <property type="protein sequence ID" value="KDP22548.1"/>
    <property type="molecule type" value="Genomic_DNA"/>
</dbReference>
<feature type="region of interest" description="Disordered" evidence="7">
    <location>
        <begin position="1"/>
        <end position="20"/>
    </location>
</feature>
<dbReference type="InterPro" id="IPR011598">
    <property type="entry name" value="bHLH_dom"/>
</dbReference>